<feature type="compositionally biased region" description="Polar residues" evidence="1">
    <location>
        <begin position="17"/>
        <end position="26"/>
    </location>
</feature>
<accession>A0A292Q0B5</accession>
<evidence type="ECO:0000256" key="2">
    <source>
        <dbReference type="SAM" id="Phobius"/>
    </source>
</evidence>
<evidence type="ECO:0000313" key="4">
    <source>
        <dbReference type="Proteomes" id="UP001412239"/>
    </source>
</evidence>
<keyword evidence="2" id="KW-0812">Transmembrane</keyword>
<sequence>MTRLLRKTNEAAKTAPQKPTENTAGYSTPPWIAPIVWLVALSILVCGAMVRGHSCGLMVGYLYARHNFYLHQPSEPILGKAESNLDFLL</sequence>
<keyword evidence="2" id="KW-1133">Transmembrane helix</keyword>
<evidence type="ECO:0000256" key="1">
    <source>
        <dbReference type="SAM" id="MobiDB-lite"/>
    </source>
</evidence>
<keyword evidence="2" id="KW-0472">Membrane</keyword>
<dbReference type="Proteomes" id="UP001412239">
    <property type="component" value="Unassembled WGS sequence"/>
</dbReference>
<dbReference type="AlphaFoldDB" id="A0A292Q0B5"/>
<reference evidence="3" key="1">
    <citation type="submission" date="2015-10" db="EMBL/GenBank/DDBJ databases">
        <authorList>
            <person name="Regsiter A."/>
            <person name="william w."/>
        </authorList>
    </citation>
    <scope>NUCLEOTIDE SEQUENCE</scope>
    <source>
        <strain evidence="3">Montdore</strain>
    </source>
</reference>
<evidence type="ECO:0000313" key="3">
    <source>
        <dbReference type="EMBL" id="CUS12107.1"/>
    </source>
</evidence>
<proteinExistence type="predicted"/>
<keyword evidence="4" id="KW-1185">Reference proteome</keyword>
<gene>
    <name evidence="3" type="ORF">GSTUAT00003808001</name>
</gene>
<dbReference type="EMBL" id="LN891005">
    <property type="protein sequence ID" value="CUS12107.1"/>
    <property type="molecule type" value="Genomic_DNA"/>
</dbReference>
<feature type="region of interest" description="Disordered" evidence="1">
    <location>
        <begin position="1"/>
        <end position="29"/>
    </location>
</feature>
<protein>
    <submittedName>
        <fullName evidence="3">Uncharacterized protein</fullName>
    </submittedName>
</protein>
<name>A0A292Q0B5_9PEZI</name>
<organism evidence="3 4">
    <name type="scientific">Tuber aestivum</name>
    <name type="common">summer truffle</name>
    <dbReference type="NCBI Taxonomy" id="59557"/>
    <lineage>
        <taxon>Eukaryota</taxon>
        <taxon>Fungi</taxon>
        <taxon>Dikarya</taxon>
        <taxon>Ascomycota</taxon>
        <taxon>Pezizomycotina</taxon>
        <taxon>Pezizomycetes</taxon>
        <taxon>Pezizales</taxon>
        <taxon>Tuberaceae</taxon>
        <taxon>Tuber</taxon>
    </lineage>
</organism>
<feature type="transmembrane region" description="Helical" evidence="2">
    <location>
        <begin position="31"/>
        <end position="50"/>
    </location>
</feature>